<feature type="domain" description="DUF7622" evidence="1">
    <location>
        <begin position="25"/>
        <end position="95"/>
    </location>
</feature>
<keyword evidence="3" id="KW-1185">Reference proteome</keyword>
<dbReference type="EMBL" id="BTRK01000005">
    <property type="protein sequence ID" value="GMR51645.1"/>
    <property type="molecule type" value="Genomic_DNA"/>
</dbReference>
<accession>A0AAN5I505</accession>
<evidence type="ECO:0000313" key="2">
    <source>
        <dbReference type="EMBL" id="GMR51645.1"/>
    </source>
</evidence>
<protein>
    <recommendedName>
        <fullName evidence="1">DUF7622 domain-containing protein</fullName>
    </recommendedName>
</protein>
<sequence>LRNHLFTLHTLSPASAQHPSRIINTSQVTCYAGSTGNKTCKGDLCYTERFVNIMHNRGCITMNSTLPGESYKVGFVKMTQREYAFCDKPFCNFDWNSTLSNAPGAISHSSTSVPSTTTHSARLRRPFQYLLLPPLPHPTPHPRNPLLPLRQ</sequence>
<proteinExistence type="predicted"/>
<dbReference type="AlphaFoldDB" id="A0AAN5I505"/>
<comment type="caution">
    <text evidence="2">The sequence shown here is derived from an EMBL/GenBank/DDBJ whole genome shotgun (WGS) entry which is preliminary data.</text>
</comment>
<organism evidence="2 3">
    <name type="scientific">Pristionchus mayeri</name>
    <dbReference type="NCBI Taxonomy" id="1317129"/>
    <lineage>
        <taxon>Eukaryota</taxon>
        <taxon>Metazoa</taxon>
        <taxon>Ecdysozoa</taxon>
        <taxon>Nematoda</taxon>
        <taxon>Chromadorea</taxon>
        <taxon>Rhabditida</taxon>
        <taxon>Rhabditina</taxon>
        <taxon>Diplogasteromorpha</taxon>
        <taxon>Diplogasteroidea</taxon>
        <taxon>Neodiplogasteridae</taxon>
        <taxon>Pristionchus</taxon>
    </lineage>
</organism>
<dbReference type="PANTHER" id="PTHR37433">
    <property type="entry name" value="PROTEIN CBG25136-RELATED"/>
    <property type="match status" value="1"/>
</dbReference>
<reference evidence="3" key="1">
    <citation type="submission" date="2022-10" db="EMBL/GenBank/DDBJ databases">
        <title>Genome assembly of Pristionchus species.</title>
        <authorList>
            <person name="Yoshida K."/>
            <person name="Sommer R.J."/>
        </authorList>
    </citation>
    <scope>NUCLEOTIDE SEQUENCE [LARGE SCALE GENOMIC DNA]</scope>
    <source>
        <strain evidence="3">RS5460</strain>
    </source>
</reference>
<dbReference type="PANTHER" id="PTHR37433:SF5">
    <property type="entry name" value="DUF753 DOMAIN-CONTAINING PROTEIN-RELATED"/>
    <property type="match status" value="1"/>
</dbReference>
<dbReference type="Pfam" id="PF24602">
    <property type="entry name" value="DUF7622"/>
    <property type="match status" value="1"/>
</dbReference>
<dbReference type="Proteomes" id="UP001328107">
    <property type="component" value="Unassembled WGS sequence"/>
</dbReference>
<evidence type="ECO:0000313" key="3">
    <source>
        <dbReference type="Proteomes" id="UP001328107"/>
    </source>
</evidence>
<dbReference type="InterPro" id="IPR056039">
    <property type="entry name" value="DUF7622"/>
</dbReference>
<evidence type="ECO:0000259" key="1">
    <source>
        <dbReference type="Pfam" id="PF24602"/>
    </source>
</evidence>
<feature type="non-terminal residue" evidence="2">
    <location>
        <position position="1"/>
    </location>
</feature>
<gene>
    <name evidence="2" type="ORF">PMAYCL1PPCAC_21840</name>
</gene>
<name>A0AAN5I505_9BILA</name>
<feature type="non-terminal residue" evidence="2">
    <location>
        <position position="151"/>
    </location>
</feature>